<sequence>MSAIFCFLVREKEFVDAGRSILREYPDIRVGDSCFGCGSNVTCFLEEEYRRASEYAFADKNGLTRPRLTNEDIHVFPQNWRCDMDEFYDRYQFIRYSNDPSGSLLEDLTTLLKSQNVSDSAISYISESLRSGRTAHSTVKSAARSFLEDRVRQSPYLMELIVRLFYYDYKLLHYPLPDLDRLPSTQDPLSELKVAKAAESYRAQEKEVKHHSSELDNIEQIQLKNSDPLPNRNFVGVDAEEMCETGRAECIQPFAKIRPLIVVWVGDPCFGCGHNMTCFLEQEYKRRCDMDTYYDKYHFIRYSNDPKDTLLEDLTLLLRSQNVTESAISYISESLRSGRTAHSTVKSAARVFFEDRIRQSPYLMELIVRLFYYDYKLLHYPLPDSSLDHISKQDIF</sequence>
<dbReference type="Pfam" id="PF03567">
    <property type="entry name" value="Sulfotransfer_2"/>
    <property type="match status" value="2"/>
</dbReference>
<comment type="caution">
    <text evidence="1">The sequence shown here is derived from an EMBL/GenBank/DDBJ whole genome shotgun (WGS) entry which is preliminary data.</text>
</comment>
<dbReference type="AlphaFoldDB" id="A0AAN8GB27"/>
<dbReference type="GO" id="GO:0047756">
    <property type="term" value="F:chondroitin 4-sulfotransferase activity"/>
    <property type="evidence" value="ECO:0007669"/>
    <property type="project" value="InterPro"/>
</dbReference>
<gene>
    <name evidence="1" type="ORF">GCK32_013199</name>
</gene>
<protein>
    <submittedName>
        <fullName evidence="1">Uncharacterized protein</fullName>
    </submittedName>
</protein>
<evidence type="ECO:0000313" key="2">
    <source>
        <dbReference type="Proteomes" id="UP001331761"/>
    </source>
</evidence>
<dbReference type="InterPro" id="IPR005331">
    <property type="entry name" value="Sulfotransferase"/>
</dbReference>
<dbReference type="PANTHER" id="PTHR22900">
    <property type="entry name" value="PROTEIN CBG14245-RELATED"/>
    <property type="match status" value="1"/>
</dbReference>
<dbReference type="InterPro" id="IPR007669">
    <property type="entry name" value="Chst-1-like"/>
</dbReference>
<dbReference type="Proteomes" id="UP001331761">
    <property type="component" value="Unassembled WGS sequence"/>
</dbReference>
<dbReference type="GO" id="GO:1902884">
    <property type="term" value="P:positive regulation of response to oxidative stress"/>
    <property type="evidence" value="ECO:0007669"/>
    <property type="project" value="InterPro"/>
</dbReference>
<evidence type="ECO:0000313" key="1">
    <source>
        <dbReference type="EMBL" id="KAK5981008.1"/>
    </source>
</evidence>
<dbReference type="PANTHER" id="PTHR22900:SF5">
    <property type="entry name" value="PROTEIN CBG14245"/>
    <property type="match status" value="1"/>
</dbReference>
<name>A0AAN8GB27_TRICO</name>
<organism evidence="1 2">
    <name type="scientific">Trichostrongylus colubriformis</name>
    <name type="common">Black scour worm</name>
    <dbReference type="NCBI Taxonomy" id="6319"/>
    <lineage>
        <taxon>Eukaryota</taxon>
        <taxon>Metazoa</taxon>
        <taxon>Ecdysozoa</taxon>
        <taxon>Nematoda</taxon>
        <taxon>Chromadorea</taxon>
        <taxon>Rhabditida</taxon>
        <taxon>Rhabditina</taxon>
        <taxon>Rhabditomorpha</taxon>
        <taxon>Strongyloidea</taxon>
        <taxon>Trichostrongylidae</taxon>
        <taxon>Trichostrongylus</taxon>
    </lineage>
</organism>
<dbReference type="GO" id="GO:0050650">
    <property type="term" value="P:chondroitin sulfate proteoglycan biosynthetic process"/>
    <property type="evidence" value="ECO:0007669"/>
    <property type="project" value="InterPro"/>
</dbReference>
<proteinExistence type="predicted"/>
<accession>A0AAN8GB27</accession>
<dbReference type="EMBL" id="WIXE01006756">
    <property type="protein sequence ID" value="KAK5981008.1"/>
    <property type="molecule type" value="Genomic_DNA"/>
</dbReference>
<reference evidence="1 2" key="1">
    <citation type="submission" date="2019-10" db="EMBL/GenBank/DDBJ databases">
        <title>Assembly and Annotation for the nematode Trichostrongylus colubriformis.</title>
        <authorList>
            <person name="Martin J."/>
        </authorList>
    </citation>
    <scope>NUCLEOTIDE SEQUENCE [LARGE SCALE GENOMIC DNA]</scope>
    <source>
        <strain evidence="1">G859</strain>
        <tissue evidence="1">Whole worm</tissue>
    </source>
</reference>
<keyword evidence="2" id="KW-1185">Reference proteome</keyword>
<dbReference type="GO" id="GO:0016020">
    <property type="term" value="C:membrane"/>
    <property type="evidence" value="ECO:0007669"/>
    <property type="project" value="InterPro"/>
</dbReference>